<evidence type="ECO:0000256" key="6">
    <source>
        <dbReference type="ARBA" id="ARBA00022737"/>
    </source>
</evidence>
<sequence length="701" mass="77280">MFGYTVQQFENSEGKWVLIGSPLSGQPAKRTGDVYKCPVGRGGNTCTHQQGRKGGYQDDYVMKYGRESPNMFMLSNTTIPNVHEVKENMTMGSTLLTNPNGGFLYGYMCGQQQFISGVCANVSDSFQVLNSLAPAVQECAKELDIVMVLDGSNSIYPWSSIIEFLLKFLKNIQIGPKLSQTVTHRVNLSQFENNEDLGDFVKELPQQTGFKTMTFLGIDTARKEAFMPERGARPGVKKVMVIVTDGESHDFYNLDKVIGDCEEDDIERFGIAVLGDYNRQNKSSEEVNKFIKEIASISSEPLHDHFFNVSDEVALLSIVDALGSKIFALEATTGNFTSSFEMEMSQAGFSAHNSKDGVMLGAVGAYDWNGTVVMHTAAGTIVPGKNDFYDPETEAGYEGLAGYLDPEGRTDRFVFRQRAADGGRGRRLLHRSALSRSSDVHGNRENEQGQVYVYKINQENQFEHQFTLKPVNQSCCTAHSEGCTNQNEPCGTRFGTAIAAVSDMNLDGFNDVAIGAPFENDHRGAVYIYHGEKTSLKEKYVQHIPAGGDGVKVKFFGQSIHGVMDLNGDGITDVTIGGLGGASLFWSRDVAELRGNMTFDPVKINLQQAQHQCEHGGRKSVCVKTEVCFVYSIKSDQQAEHPAAGIRYTLTLDALRAKARASFIGSDEKSDRRVARSFNISHRERKCAQETFMMSASALIF</sequence>
<dbReference type="Proteomes" id="UP001228049">
    <property type="component" value="Unassembled WGS sequence"/>
</dbReference>
<keyword evidence="13 16" id="KW-0675">Receptor</keyword>
<keyword evidence="9" id="KW-1133">Transmembrane helix</keyword>
<dbReference type="GO" id="GO:0046872">
    <property type="term" value="F:metal ion binding"/>
    <property type="evidence" value="ECO:0007669"/>
    <property type="project" value="UniProtKB-KW"/>
</dbReference>
<evidence type="ECO:0000256" key="15">
    <source>
        <dbReference type="PROSITE-ProRule" id="PRU00803"/>
    </source>
</evidence>
<dbReference type="InterPro" id="IPR013519">
    <property type="entry name" value="Int_alpha_beta-p"/>
</dbReference>
<evidence type="ECO:0000256" key="2">
    <source>
        <dbReference type="ARBA" id="ARBA00008054"/>
    </source>
</evidence>
<evidence type="ECO:0000313" key="18">
    <source>
        <dbReference type="EMBL" id="KAK1884580.1"/>
    </source>
</evidence>
<dbReference type="GO" id="GO:0098609">
    <property type="term" value="P:cell-cell adhesion"/>
    <property type="evidence" value="ECO:0007669"/>
    <property type="project" value="TreeGrafter"/>
</dbReference>
<evidence type="ECO:0000256" key="9">
    <source>
        <dbReference type="ARBA" id="ARBA00022989"/>
    </source>
</evidence>
<dbReference type="PANTHER" id="PTHR23220:SF22">
    <property type="entry name" value="INTEGRIN ALPHA-1"/>
    <property type="match status" value="1"/>
</dbReference>
<keyword evidence="7" id="KW-0106">Calcium</keyword>
<dbReference type="InterPro" id="IPR036465">
    <property type="entry name" value="vWFA_dom_sf"/>
</dbReference>
<evidence type="ECO:0000256" key="7">
    <source>
        <dbReference type="ARBA" id="ARBA00022837"/>
    </source>
</evidence>
<feature type="repeat" description="FG-GAP" evidence="15">
    <location>
        <begin position="480"/>
        <end position="538"/>
    </location>
</feature>
<dbReference type="PANTHER" id="PTHR23220">
    <property type="entry name" value="INTEGRIN ALPHA"/>
    <property type="match status" value="1"/>
</dbReference>
<accession>A0AAD9BIM6</accession>
<organism evidence="18 19">
    <name type="scientific">Dissostichus eleginoides</name>
    <name type="common">Patagonian toothfish</name>
    <name type="synonym">Dissostichus amissus</name>
    <dbReference type="NCBI Taxonomy" id="100907"/>
    <lineage>
        <taxon>Eukaryota</taxon>
        <taxon>Metazoa</taxon>
        <taxon>Chordata</taxon>
        <taxon>Craniata</taxon>
        <taxon>Vertebrata</taxon>
        <taxon>Euteleostomi</taxon>
        <taxon>Actinopterygii</taxon>
        <taxon>Neopterygii</taxon>
        <taxon>Teleostei</taxon>
        <taxon>Neoteleostei</taxon>
        <taxon>Acanthomorphata</taxon>
        <taxon>Eupercaria</taxon>
        <taxon>Perciformes</taxon>
        <taxon>Notothenioidei</taxon>
        <taxon>Nototheniidae</taxon>
        <taxon>Dissostichus</taxon>
    </lineage>
</organism>
<dbReference type="InterPro" id="IPR013517">
    <property type="entry name" value="FG-GAP"/>
</dbReference>
<evidence type="ECO:0000256" key="1">
    <source>
        <dbReference type="ARBA" id="ARBA00004479"/>
    </source>
</evidence>
<dbReference type="PROSITE" id="PS50234">
    <property type="entry name" value="VWFA"/>
    <property type="match status" value="1"/>
</dbReference>
<dbReference type="EMBL" id="JASDAP010000022">
    <property type="protein sequence ID" value="KAK1884580.1"/>
    <property type="molecule type" value="Genomic_DNA"/>
</dbReference>
<reference evidence="18" key="1">
    <citation type="submission" date="2023-04" db="EMBL/GenBank/DDBJ databases">
        <title>Chromosome-level genome of Chaenocephalus aceratus.</title>
        <authorList>
            <person name="Park H."/>
        </authorList>
    </citation>
    <scope>NUCLEOTIDE SEQUENCE</scope>
    <source>
        <strain evidence="18">DE</strain>
        <tissue evidence="18">Muscle</tissue>
    </source>
</reference>
<dbReference type="PRINTS" id="PR01185">
    <property type="entry name" value="INTEGRINA"/>
</dbReference>
<evidence type="ECO:0000256" key="11">
    <source>
        <dbReference type="ARBA" id="ARBA00023136"/>
    </source>
</evidence>
<dbReference type="Pfam" id="PF00092">
    <property type="entry name" value="VWA"/>
    <property type="match status" value="1"/>
</dbReference>
<dbReference type="Gene3D" id="2.130.10.130">
    <property type="entry name" value="Integrin alpha, N-terminal"/>
    <property type="match status" value="3"/>
</dbReference>
<dbReference type="InterPro" id="IPR013649">
    <property type="entry name" value="Integrin_alpha_Ig-like_1"/>
</dbReference>
<gene>
    <name evidence="18" type="ORF">KUDE01_022894</name>
</gene>
<dbReference type="FunFam" id="3.40.50.410:FF:000012">
    <property type="entry name" value="Integrin, alpha 10"/>
    <property type="match status" value="1"/>
</dbReference>
<dbReference type="SMART" id="SM00327">
    <property type="entry name" value="VWA"/>
    <property type="match status" value="1"/>
</dbReference>
<dbReference type="PRINTS" id="PR00453">
    <property type="entry name" value="VWFADOMAIN"/>
</dbReference>
<dbReference type="SUPFAM" id="SSF69318">
    <property type="entry name" value="Integrin alpha N-terminal domain"/>
    <property type="match status" value="1"/>
</dbReference>
<keyword evidence="14" id="KW-0325">Glycoprotein</keyword>
<evidence type="ECO:0000256" key="12">
    <source>
        <dbReference type="ARBA" id="ARBA00023157"/>
    </source>
</evidence>
<name>A0AAD9BIM6_DISEL</name>
<keyword evidence="6" id="KW-0677">Repeat</keyword>
<dbReference type="Gene3D" id="2.60.40.1460">
    <property type="entry name" value="Integrin domains. Chain A, domain 2"/>
    <property type="match status" value="1"/>
</dbReference>
<keyword evidence="10 16" id="KW-0401">Integrin</keyword>
<dbReference type="InterPro" id="IPR002035">
    <property type="entry name" value="VWF_A"/>
</dbReference>
<dbReference type="AlphaFoldDB" id="A0AAD9BIM6"/>
<dbReference type="InterPro" id="IPR000413">
    <property type="entry name" value="Integrin_alpha"/>
</dbReference>
<keyword evidence="8 16" id="KW-0130">Cell adhesion</keyword>
<evidence type="ECO:0000256" key="5">
    <source>
        <dbReference type="ARBA" id="ARBA00022729"/>
    </source>
</evidence>
<dbReference type="GO" id="GO:0007160">
    <property type="term" value="P:cell-matrix adhesion"/>
    <property type="evidence" value="ECO:0007669"/>
    <property type="project" value="TreeGrafter"/>
</dbReference>
<feature type="repeat" description="FG-GAP" evidence="15">
    <location>
        <begin position="542"/>
        <end position="602"/>
    </location>
</feature>
<dbReference type="GO" id="GO:0005178">
    <property type="term" value="F:integrin binding"/>
    <property type="evidence" value="ECO:0007669"/>
    <property type="project" value="TreeGrafter"/>
</dbReference>
<comment type="similarity">
    <text evidence="2 16">Belongs to the integrin alpha chain family.</text>
</comment>
<comment type="subcellular location">
    <subcellularLocation>
        <location evidence="1 16">Membrane</location>
        <topology evidence="1 16">Single-pass type I membrane protein</topology>
    </subcellularLocation>
</comment>
<feature type="domain" description="VWFA" evidence="17">
    <location>
        <begin position="144"/>
        <end position="322"/>
    </location>
</feature>
<keyword evidence="3" id="KW-0812">Transmembrane</keyword>
<dbReference type="PROSITE" id="PS51470">
    <property type="entry name" value="FG_GAP"/>
    <property type="match status" value="4"/>
</dbReference>
<dbReference type="SMART" id="SM00191">
    <property type="entry name" value="Int_alpha"/>
    <property type="match status" value="3"/>
</dbReference>
<evidence type="ECO:0000256" key="8">
    <source>
        <dbReference type="ARBA" id="ARBA00022889"/>
    </source>
</evidence>
<dbReference type="Pfam" id="PF01839">
    <property type="entry name" value="FG-GAP"/>
    <property type="match status" value="1"/>
</dbReference>
<dbReference type="Gene3D" id="3.40.50.410">
    <property type="entry name" value="von Willebrand factor, type A domain"/>
    <property type="match status" value="1"/>
</dbReference>
<evidence type="ECO:0000256" key="10">
    <source>
        <dbReference type="ARBA" id="ARBA00023037"/>
    </source>
</evidence>
<evidence type="ECO:0000313" key="19">
    <source>
        <dbReference type="Proteomes" id="UP001228049"/>
    </source>
</evidence>
<proteinExistence type="inferred from homology"/>
<dbReference type="SUPFAM" id="SSF69179">
    <property type="entry name" value="Integrin domains"/>
    <property type="match status" value="1"/>
</dbReference>
<dbReference type="Pfam" id="PF08441">
    <property type="entry name" value="Integrin_A_Ig_1"/>
    <property type="match status" value="1"/>
</dbReference>
<comment type="caution">
    <text evidence="18">The sequence shown here is derived from an EMBL/GenBank/DDBJ whole genome shotgun (WGS) entry which is preliminary data.</text>
</comment>
<evidence type="ECO:0000256" key="13">
    <source>
        <dbReference type="ARBA" id="ARBA00023170"/>
    </source>
</evidence>
<evidence type="ECO:0000256" key="16">
    <source>
        <dbReference type="RuleBase" id="RU003762"/>
    </source>
</evidence>
<keyword evidence="11" id="KW-0472">Membrane</keyword>
<keyword evidence="5" id="KW-0732">Signal</keyword>
<keyword evidence="12" id="KW-1015">Disulfide bond</keyword>
<dbReference type="InterPro" id="IPR028994">
    <property type="entry name" value="Integrin_alpha_N"/>
</dbReference>
<evidence type="ECO:0000256" key="14">
    <source>
        <dbReference type="ARBA" id="ARBA00023180"/>
    </source>
</evidence>
<dbReference type="GO" id="GO:0033627">
    <property type="term" value="P:cell adhesion mediated by integrin"/>
    <property type="evidence" value="ECO:0007669"/>
    <property type="project" value="TreeGrafter"/>
</dbReference>
<dbReference type="GO" id="GO:0008305">
    <property type="term" value="C:integrin complex"/>
    <property type="evidence" value="ECO:0007669"/>
    <property type="project" value="InterPro"/>
</dbReference>
<dbReference type="InterPro" id="IPR032695">
    <property type="entry name" value="Integrin_dom_sf"/>
</dbReference>
<dbReference type="GO" id="GO:0007229">
    <property type="term" value="P:integrin-mediated signaling pathway"/>
    <property type="evidence" value="ECO:0007669"/>
    <property type="project" value="UniProtKB-KW"/>
</dbReference>
<keyword evidence="19" id="KW-1185">Reference proteome</keyword>
<evidence type="ECO:0000256" key="3">
    <source>
        <dbReference type="ARBA" id="ARBA00022692"/>
    </source>
</evidence>
<keyword evidence="4" id="KW-0479">Metal-binding</keyword>
<evidence type="ECO:0000256" key="4">
    <source>
        <dbReference type="ARBA" id="ARBA00022723"/>
    </source>
</evidence>
<feature type="repeat" description="FG-GAP" evidence="15">
    <location>
        <begin position="1"/>
        <end position="46"/>
    </location>
</feature>
<evidence type="ECO:0000259" key="17">
    <source>
        <dbReference type="PROSITE" id="PS50234"/>
    </source>
</evidence>
<dbReference type="GO" id="GO:0009897">
    <property type="term" value="C:external side of plasma membrane"/>
    <property type="evidence" value="ECO:0007669"/>
    <property type="project" value="TreeGrafter"/>
</dbReference>
<feature type="repeat" description="FG-GAP" evidence="15">
    <location>
        <begin position="333"/>
        <end position="384"/>
    </location>
</feature>
<protein>
    <submittedName>
        <fullName evidence="18">Integrin alpha-1</fullName>
    </submittedName>
</protein>
<dbReference type="SUPFAM" id="SSF53300">
    <property type="entry name" value="vWA-like"/>
    <property type="match status" value="1"/>
</dbReference>